<dbReference type="GO" id="GO:0043565">
    <property type="term" value="F:sequence-specific DNA binding"/>
    <property type="evidence" value="ECO:0007669"/>
    <property type="project" value="InterPro"/>
</dbReference>
<keyword evidence="2" id="KW-0067">ATP-binding</keyword>
<dbReference type="Proteomes" id="UP000297635">
    <property type="component" value="Unassembled WGS sequence"/>
</dbReference>
<dbReference type="CDD" id="cd00009">
    <property type="entry name" value="AAA"/>
    <property type="match status" value="1"/>
</dbReference>
<dbReference type="PANTHER" id="PTHR32071">
    <property type="entry name" value="TRANSCRIPTIONAL REGULATORY PROTEIN"/>
    <property type="match status" value="1"/>
</dbReference>
<dbReference type="PROSITE" id="PS50045">
    <property type="entry name" value="SIGMA54_INTERACT_4"/>
    <property type="match status" value="1"/>
</dbReference>
<comment type="caution">
    <text evidence="6">The sequence shown here is derived from an EMBL/GenBank/DDBJ whole genome shotgun (WGS) entry which is preliminary data.</text>
</comment>
<dbReference type="InterPro" id="IPR058031">
    <property type="entry name" value="AAA_lid_NorR"/>
</dbReference>
<dbReference type="GO" id="GO:0005524">
    <property type="term" value="F:ATP binding"/>
    <property type="evidence" value="ECO:0007669"/>
    <property type="project" value="UniProtKB-KW"/>
</dbReference>
<dbReference type="InterPro" id="IPR002197">
    <property type="entry name" value="HTH_Fis"/>
</dbReference>
<dbReference type="AlphaFoldDB" id="A0A4Z0V3X3"/>
<dbReference type="InterPro" id="IPR027417">
    <property type="entry name" value="P-loop_NTPase"/>
</dbReference>
<dbReference type="Gene3D" id="1.10.8.60">
    <property type="match status" value="1"/>
</dbReference>
<dbReference type="InterPro" id="IPR009057">
    <property type="entry name" value="Homeodomain-like_sf"/>
</dbReference>
<dbReference type="Pfam" id="PF02954">
    <property type="entry name" value="HTH_8"/>
    <property type="match status" value="1"/>
</dbReference>
<proteinExistence type="predicted"/>
<keyword evidence="4" id="KW-0804">Transcription</keyword>
<dbReference type="GeneID" id="82150857"/>
<dbReference type="InterPro" id="IPR002078">
    <property type="entry name" value="Sigma_54_int"/>
</dbReference>
<dbReference type="Pfam" id="PF00158">
    <property type="entry name" value="Sigma54_activat"/>
    <property type="match status" value="1"/>
</dbReference>
<evidence type="ECO:0000256" key="1">
    <source>
        <dbReference type="ARBA" id="ARBA00022741"/>
    </source>
</evidence>
<reference evidence="6 7" key="1">
    <citation type="submission" date="2019-02" db="EMBL/GenBank/DDBJ databases">
        <title>Isolation and identification of novel species under the genus Muribaculum.</title>
        <authorList>
            <person name="Miyake S."/>
            <person name="Ding Y."/>
            <person name="Low A."/>
            <person name="Soh M."/>
            <person name="Seedorf H."/>
        </authorList>
    </citation>
    <scope>NUCLEOTIDE SEQUENCE [LARGE SCALE GENOMIC DNA]</scope>
    <source>
        <strain evidence="6 7">TLL-A3</strain>
    </source>
</reference>
<dbReference type="Gene3D" id="1.10.10.60">
    <property type="entry name" value="Homeodomain-like"/>
    <property type="match status" value="1"/>
</dbReference>
<accession>A0A4Z0V3X3</accession>
<gene>
    <name evidence="6" type="ORF">EZ315_13755</name>
</gene>
<evidence type="ECO:0000313" key="6">
    <source>
        <dbReference type="EMBL" id="TGG36887.1"/>
    </source>
</evidence>
<dbReference type="Pfam" id="PF25601">
    <property type="entry name" value="AAA_lid_14"/>
    <property type="match status" value="1"/>
</dbReference>
<dbReference type="RefSeq" id="WP_135472594.1">
    <property type="nucleotide sequence ID" value="NZ_SJSA01000002.1"/>
</dbReference>
<evidence type="ECO:0000256" key="4">
    <source>
        <dbReference type="ARBA" id="ARBA00023163"/>
    </source>
</evidence>
<evidence type="ECO:0000256" key="3">
    <source>
        <dbReference type="ARBA" id="ARBA00023015"/>
    </source>
</evidence>
<evidence type="ECO:0000313" key="7">
    <source>
        <dbReference type="Proteomes" id="UP000297635"/>
    </source>
</evidence>
<dbReference type="PRINTS" id="PR01590">
    <property type="entry name" value="HTHFIS"/>
</dbReference>
<dbReference type="GO" id="GO:0006355">
    <property type="term" value="P:regulation of DNA-templated transcription"/>
    <property type="evidence" value="ECO:0007669"/>
    <property type="project" value="InterPro"/>
</dbReference>
<dbReference type="SUPFAM" id="SSF46689">
    <property type="entry name" value="Homeodomain-like"/>
    <property type="match status" value="1"/>
</dbReference>
<evidence type="ECO:0000256" key="2">
    <source>
        <dbReference type="ARBA" id="ARBA00022840"/>
    </source>
</evidence>
<dbReference type="EMBL" id="SJSA01000002">
    <property type="protein sequence ID" value="TGG36887.1"/>
    <property type="molecule type" value="Genomic_DNA"/>
</dbReference>
<keyword evidence="3" id="KW-0805">Transcription regulation</keyword>
<sequence length="440" mass="49930">MSEKISVQPAEKRVSRALIYGPTTEEVEKMRLSLPLIDDCVDEFTDLKTAKQAILTGRYSIVLACYTSLNPEVKSLLDLARNTPGCVQSICAAQNPSSVVMAHVWDVGKNHLFTKSKSEVDDLTIPLHAMFSDRSPAKWFSNLQSEFQRVRRYREESGNNIVLIIGAQGTAKYTVAQIGHLHSDRNMAPFVFVNCKLPERHHQLLWDEKDKGFFTNNINAIMENADHGTLYFHEIDHLDIEAQEVLADIFKSGKYTMSDGKGRAVFTGVIVCSMRQSFEEGVENETISRNLIQVISRNTLTMPSLHEFHDDIPTLARELTEHYCMSQGKEVKSLSNKAIQAIMNHVWTRNIRELFKTIKDAINITPGKRIPEEAIRILPHFDLTDNEREQKSNVRLALKQTNGNVAKAANMLEVSRKTLYVWMSKHGIEKGFGKKKKSKQ</sequence>
<protein>
    <recommendedName>
        <fullName evidence="5">Sigma-54 factor interaction domain-containing protein</fullName>
    </recommendedName>
</protein>
<evidence type="ECO:0000259" key="5">
    <source>
        <dbReference type="PROSITE" id="PS50045"/>
    </source>
</evidence>
<name>A0A4Z0V3X3_9BACT</name>
<dbReference type="SUPFAM" id="SSF52540">
    <property type="entry name" value="P-loop containing nucleoside triphosphate hydrolases"/>
    <property type="match status" value="1"/>
</dbReference>
<organism evidence="6 7">
    <name type="scientific">Duncaniella freteri</name>
    <dbReference type="NCBI Taxonomy" id="2530391"/>
    <lineage>
        <taxon>Bacteria</taxon>
        <taxon>Pseudomonadati</taxon>
        <taxon>Bacteroidota</taxon>
        <taxon>Bacteroidia</taxon>
        <taxon>Bacteroidales</taxon>
        <taxon>Muribaculaceae</taxon>
        <taxon>Duncaniella</taxon>
    </lineage>
</organism>
<keyword evidence="7" id="KW-1185">Reference proteome</keyword>
<feature type="domain" description="Sigma-54 factor interaction" evidence="5">
    <location>
        <begin position="143"/>
        <end position="363"/>
    </location>
</feature>
<dbReference type="Gene3D" id="3.40.50.300">
    <property type="entry name" value="P-loop containing nucleotide triphosphate hydrolases"/>
    <property type="match status" value="1"/>
</dbReference>
<keyword evidence="1" id="KW-0547">Nucleotide-binding</keyword>